<dbReference type="PANTHER" id="PTHR30246:SF1">
    <property type="entry name" value="2-DEHYDRO-3-DEOXY-6-PHOSPHOGALACTONATE ALDOLASE-RELATED"/>
    <property type="match status" value="1"/>
</dbReference>
<dbReference type="Gene3D" id="3.20.20.70">
    <property type="entry name" value="Aldolase class I"/>
    <property type="match status" value="1"/>
</dbReference>
<evidence type="ECO:0000256" key="5">
    <source>
        <dbReference type="ARBA" id="ARBA00023277"/>
    </source>
</evidence>
<dbReference type="RefSeq" id="WP_184837592.1">
    <property type="nucleotide sequence ID" value="NZ_JACHMN010000002.1"/>
</dbReference>
<keyword evidence="5" id="KW-0119">Carbohydrate metabolism</keyword>
<comment type="subunit">
    <text evidence="3">Homotrimer.</text>
</comment>
<accession>A0A841BSC3</accession>
<evidence type="ECO:0000256" key="4">
    <source>
        <dbReference type="ARBA" id="ARBA00023239"/>
    </source>
</evidence>
<evidence type="ECO:0000256" key="2">
    <source>
        <dbReference type="ARBA" id="ARBA00006906"/>
    </source>
</evidence>
<dbReference type="Proteomes" id="UP000587527">
    <property type="component" value="Unassembled WGS sequence"/>
</dbReference>
<dbReference type="SUPFAM" id="SSF51569">
    <property type="entry name" value="Aldolase"/>
    <property type="match status" value="1"/>
</dbReference>
<evidence type="ECO:0000313" key="7">
    <source>
        <dbReference type="Proteomes" id="UP000587527"/>
    </source>
</evidence>
<sequence length="190" mass="19691">MERLTEILAQARVVPVIRRSTPDTAEPAARTLLDAGLPVIELTANTPDWAETLLRLHADYPHAVIGLGTVTSTGIAQEALHAGAHFLVSPWPVPQVRGFADEHGLPLCEGGFTPGEIASAASRGIAKLFPASTVGPAYLKSLIAVLPSGSAVMPTGGITLDSVPAWLAAGAIAVGVGSDLDRLPEVWRAL</sequence>
<dbReference type="EC" id="4.1.2.14" evidence="6"/>
<comment type="caution">
    <text evidence="6">The sequence shown here is derived from an EMBL/GenBank/DDBJ whole genome shotgun (WGS) entry which is preliminary data.</text>
</comment>
<evidence type="ECO:0000256" key="1">
    <source>
        <dbReference type="ARBA" id="ARBA00004761"/>
    </source>
</evidence>
<comment type="similarity">
    <text evidence="2">Belongs to the KHG/KDPG aldolase family.</text>
</comment>
<gene>
    <name evidence="6" type="ORF">F4553_003675</name>
</gene>
<dbReference type="InterPro" id="IPR000887">
    <property type="entry name" value="Aldlse_KDPG_KHG"/>
</dbReference>
<dbReference type="EC" id="4.1.3.42" evidence="6"/>
<name>A0A841BSC3_9ACTN</name>
<keyword evidence="7" id="KW-1185">Reference proteome</keyword>
<dbReference type="EMBL" id="JACHMN010000002">
    <property type="protein sequence ID" value="MBB5870296.1"/>
    <property type="molecule type" value="Genomic_DNA"/>
</dbReference>
<dbReference type="AlphaFoldDB" id="A0A841BSC3"/>
<comment type="pathway">
    <text evidence="1">Carbohydrate acid metabolism.</text>
</comment>
<dbReference type="GO" id="GO:0008675">
    <property type="term" value="F:2-dehydro-3-deoxy-phosphogluconate aldolase activity"/>
    <property type="evidence" value="ECO:0007669"/>
    <property type="project" value="UniProtKB-EC"/>
</dbReference>
<reference evidence="6 7" key="1">
    <citation type="submission" date="2020-08" db="EMBL/GenBank/DDBJ databases">
        <title>Sequencing the genomes of 1000 actinobacteria strains.</title>
        <authorList>
            <person name="Klenk H.-P."/>
        </authorList>
    </citation>
    <scope>NUCLEOTIDE SEQUENCE [LARGE SCALE GENOMIC DNA]</scope>
    <source>
        <strain evidence="6 7">DSM 45362</strain>
    </source>
</reference>
<dbReference type="Pfam" id="PF01081">
    <property type="entry name" value="Aldolase"/>
    <property type="match status" value="1"/>
</dbReference>
<organism evidence="6 7">
    <name type="scientific">Allocatelliglobosispora scoriae</name>
    <dbReference type="NCBI Taxonomy" id="643052"/>
    <lineage>
        <taxon>Bacteria</taxon>
        <taxon>Bacillati</taxon>
        <taxon>Actinomycetota</taxon>
        <taxon>Actinomycetes</taxon>
        <taxon>Micromonosporales</taxon>
        <taxon>Micromonosporaceae</taxon>
        <taxon>Allocatelliglobosispora</taxon>
    </lineage>
</organism>
<dbReference type="InterPro" id="IPR013785">
    <property type="entry name" value="Aldolase_TIM"/>
</dbReference>
<proteinExistence type="inferred from homology"/>
<dbReference type="GO" id="GO:0106009">
    <property type="term" value="F:(4S)-4-hydroxy-2-oxoglutarate aldolase activity"/>
    <property type="evidence" value="ECO:0007669"/>
    <property type="project" value="UniProtKB-EC"/>
</dbReference>
<protein>
    <submittedName>
        <fullName evidence="6">2-dehydro-3-deoxyphosphogluconate aldolase/(4S)-4-hydroxy-2-oxoglutarate aldolase</fullName>
        <ecNumber evidence="6">4.1.2.14</ecNumber>
        <ecNumber evidence="6">4.1.3.42</ecNumber>
    </submittedName>
</protein>
<dbReference type="PANTHER" id="PTHR30246">
    <property type="entry name" value="2-KETO-3-DEOXY-6-PHOSPHOGLUCONATE ALDOLASE"/>
    <property type="match status" value="1"/>
</dbReference>
<keyword evidence="4 6" id="KW-0456">Lyase</keyword>
<evidence type="ECO:0000313" key="6">
    <source>
        <dbReference type="EMBL" id="MBB5870296.1"/>
    </source>
</evidence>
<evidence type="ECO:0000256" key="3">
    <source>
        <dbReference type="ARBA" id="ARBA00011233"/>
    </source>
</evidence>
<dbReference type="CDD" id="cd00452">
    <property type="entry name" value="KDPG_aldolase"/>
    <property type="match status" value="1"/>
</dbReference>